<dbReference type="InterPro" id="IPR020845">
    <property type="entry name" value="AMP-binding_CS"/>
</dbReference>
<evidence type="ECO:0000256" key="5">
    <source>
        <dbReference type="ARBA" id="ARBA00022679"/>
    </source>
</evidence>
<dbReference type="GO" id="GO:0005737">
    <property type="term" value="C:cytoplasm"/>
    <property type="evidence" value="ECO:0007669"/>
    <property type="project" value="TreeGrafter"/>
</dbReference>
<dbReference type="InterPro" id="IPR020806">
    <property type="entry name" value="PKS_PP-bd"/>
</dbReference>
<dbReference type="CDD" id="cd00833">
    <property type="entry name" value="PKS"/>
    <property type="match status" value="1"/>
</dbReference>
<dbReference type="SMART" id="SM00826">
    <property type="entry name" value="PKS_DH"/>
    <property type="match status" value="1"/>
</dbReference>
<evidence type="ECO:0000259" key="12">
    <source>
        <dbReference type="PROSITE" id="PS52019"/>
    </source>
</evidence>
<dbReference type="InterPro" id="IPR036736">
    <property type="entry name" value="ACP-like_sf"/>
</dbReference>
<dbReference type="InterPro" id="IPR013154">
    <property type="entry name" value="ADH-like_N"/>
</dbReference>
<dbReference type="InterPro" id="IPR014030">
    <property type="entry name" value="Ketoacyl_synth_N"/>
</dbReference>
<sequence length="3108" mass="337473">MASVYKFCFYPTDVPRRAFFSQNGANAAFAGNRSNLKSGREPMTAACTQLTHFPAAHPSAPATVNERPLLNLPTDFSRPSVLGQNLAALHFTLPVDLSPLLEQLAATAETDLSTLLLAAFQVLLYRYTGHDEMAMGIARFGHDDGLAWDVVDLEIDGDDTWPAWLRQVRKALSSATPLPQGGNPTAHVQTAFLWQVGDASKASVPPAHKGQIGLDHALELALLVTDAEDQLAPAFLYSADLFAESTMVRMAGHFRMLLEEIAANPGQTLAALPLLTAVERHQILVEWNATAADYPKHQCVHQLFEERVERTPDAVALVFENQRLTYRELNQKANCLANYLIRQGIGADALVGICVERSIEMVVGLLAILKVGGAYVPVDPKYPQERLAFILEDAETHLLLTQEKLRHNLPKTDCAVLALDTQWADIACESQENLPCTVSSDSLAYIIYTSGSTGRPKGACITHRNVARFVKNSNFTRLDAGQVFLQLSPIAFDAATLEIWSPLLNGGKLAIMPPPQPSLAELGEAIRHHEITTLFLTTGLFHLMVEERLEDLGTVRQLLTGGDVMSLVHAQKVLGDLPGCQLTNLYGPTENTVVTTFYPLPADSQHRASVPIGRPIANTQVYILDHNRQPVPIGVAGELYAGGDGVGHGYHKRPDLTAQSFIDNPFGEGRLYKTGDLVRYLPDGNIEFLGRVDGQVKIRGFRVEPGEIEAIIVQQPEVSKALVIAREDQPGQKYLAAYIVPANGTSPNLETLRQRLATRLPTYMMPTAWAVLPHLPLTAHGKIDRKALPVPEPIRQTVPSAQTGNASRQTDLTQQIAAAWREVLRTDIIGLDDNFFDVGGTSLLLVKLHNRLSISLGMTLSPVSLYQYPTIQALAAYLSQPAKAAHYFSQADNLPLADASIAIIGMSCRFPGANDVEAFWRNLCEGVESITRFADGEVYAADRGLLGQPNYVKAGAFLNGVDLFDAHFFGYSAKEAEMMDPQQRILLECAWEALEQAGYTPDAYPGRVGMYAGAGPNTYLLNNVYPAHRFAHGRGFWQPMHDLALTLGHEKDFLPTRISYKLNLTGPSVNVQTACSTSLVAVHMACQALRNGECDLGLAGAVSISLPQNIGYLHHEGMIFAPDGHCRSFDASAQGTVFGDGAGMVVLKLLDHALADGDHIYAVIRGSAVNNDGAAKVGYAAPSVVGQSKVISAALRSAQVSASSISYVEAHGTGTAVGDPVEVEALSGAYRQDTAQTGFCAIGSVKTNFGHLMIAAGMPGLVKTALSLQRGLLPPSLHYVRPNPRIDFANSPFYVNTQLAAWPVNGTPRRAGVSAFGMGGTNAHLILEEAPMTGQVLEVTCEREWCVLAMSAKTEPALRILAQHFADYLQSCPDTALSNVCFTANVGRKHFNHRLAFASRSVDQLRTQLLEVVDTPVFTPHPHTPKIAFLFTGQGSQYVGMGRQLYETQPSFRQTLDRCDEILRPHLGESLLGIMYPQDREGGGQALIDETAYTQPALFALEYALAQLWLSWGIQPAAVMGHSVGEWVAACIAGVFSLEDGLKLIAARARLMQALPPVGAMAAVFANEGQIVEVLASYPASVAIAAFNSPENIVISGEREALREICDALAASGIKAKMLTVSHAFHSPLMEPMMAEFEAVARSVSFAPPKFALVSNVTGALADQEITTAAYWRDHIRQPVQFAASMVNLRQQGIGAFVEVGPKPTLLNLAQQCIDSPLAPTDVDPESASPLLPVWLPSLRQGHDDWQVLLNSLAILYKSGVKVDWAGFDRDYARRRVPLPTYPFQRQRHWIEACQRTANAVLPGGNHEENVHPLLGRPLHLATDADDDSPYAKEMRFEGCINPAWPSLAWVADHRVGQTILMPLTGFLDMAWAAGNAVFTAKERGADDKFTVADVFVHQPLALPADTATTVQTVVKPNAHGGYTLQVFSRGPPHIQSERSIWTLCVSAQLQSVKDTAPSPLVRAGSKPAERIDVDALLARCPQRIAPADMYAAYHMNYGPTFQIVEQIWKNREEVLGLIQLPPGLAASVEHYHLHPALLDACGHILAVLMPQGDYLPMLVERFQIFARPPARLWSHARLRPEAAQGGLLTGDALLFDEQGEIVAAWTGFSMRRHHGTSGMGIQKPLPDWFYTVDWESRECAGLPHTKECEWLVFTDQTGIGDELSDGLEQLGQRVVVVRPGLLYEQVNANEYRLNPCEPEHFRQLLRDSPLPHVHRAAQQNVINLWSLDDASTAQNLESSLSYASGLHLAQALAQTSPPAKLWLVTCGAQPVGYPSTLQLQQSVTWGLAQVIRQEYQELGCVIVDLDMQVEPFAAVQPLLQELLASDVETQIAYRHGIRHVARLQRYEARSGARLQPPCQPFRVRMAQYGLLEKLQLIPLTRQAPGPHEVEVQVYAAGLNFRDVLNVLGMLEEYYAEALGITEARDVPLGFECAGVVSAVGGLVAGLQVGDEVIAMADGSLASFVTVSANNVVHKPAHLNFAEAATIPVAFATAWYGLCHLAPLKAGDRVLIHAAAGGVGQAAVQLARRAGAEIFATASPSKWRHLEASGIAHILNSRTLDFAGDIQAMTQGQGVDVILNSLNGEFIDKNVSILAQGGRFVELGKIGVWTHEQMRRQRPDAVYLPFDFKEDSEADNSLTLRILSELMAAFGQGELQPLPYTAFPIQDMVDAFRLMQQAKHIGKIVITLPTLPADSSAAGNVIRTDGSYLVTGGLGGLGCQVAHWLAASGARRIVLTGRKGAATQDAQTLVSDLTQQGIEVVVVKADVSRADEVESLLRQCPQPLRGIFHAAGLLDDGVLEQQSLAKWARVMGAKAAGAWHLHQMTQTMPLDHFVCFSSVAALLGSTGQGNYAAANAFLDALAHHRRALGLPGLSINWGSWAEVGMAARLGERDLHRLAGYGIRLIAPEQGVAAMDLLLRDNATQAAVLAVDWDKWLAQWPVPTPFYAKFIRESTGLGQGAAGKERRAAQPNFRQQLQETAPSKRRGFLLAHIQEQVEKVLGRGPSGKGLGLQQGFFDAGMDSLTSIELRNYLQNSLGCALPATLAFNYSTIAALTEHLAHTVLDLDATANQEEASQADSPDDWAAAIEQLSAEEAEDLLLAELDKVDF</sequence>
<feature type="domain" description="Carrier" evidence="10">
    <location>
        <begin position="807"/>
        <end position="882"/>
    </location>
</feature>
<dbReference type="GO" id="GO:0004312">
    <property type="term" value="F:fatty acid synthase activity"/>
    <property type="evidence" value="ECO:0007669"/>
    <property type="project" value="TreeGrafter"/>
</dbReference>
<dbReference type="FunFam" id="3.40.50.980:FF:000001">
    <property type="entry name" value="Non-ribosomal peptide synthetase"/>
    <property type="match status" value="1"/>
</dbReference>
<feature type="region of interest" description="C-terminal hotdog fold" evidence="9">
    <location>
        <begin position="1982"/>
        <end position="2120"/>
    </location>
</feature>
<dbReference type="Gene3D" id="3.40.366.10">
    <property type="entry name" value="Malonyl-Coenzyme A Acyl Carrier Protein, domain 2"/>
    <property type="match status" value="1"/>
</dbReference>
<proteinExistence type="inferred from homology"/>
<dbReference type="SUPFAM" id="SSF50129">
    <property type="entry name" value="GroES-like"/>
    <property type="match status" value="1"/>
</dbReference>
<dbReference type="Pfam" id="PF13193">
    <property type="entry name" value="AMP-binding_C"/>
    <property type="match status" value="1"/>
</dbReference>
<dbReference type="InterPro" id="IPR011032">
    <property type="entry name" value="GroES-like_sf"/>
</dbReference>
<dbReference type="InterPro" id="IPR050091">
    <property type="entry name" value="PKS_NRPS_Biosynth_Enz"/>
</dbReference>
<feature type="active site" description="Proton donor; for dehydratase activity" evidence="9">
    <location>
        <position position="2040"/>
    </location>
</feature>
<dbReference type="SUPFAM" id="SSF47336">
    <property type="entry name" value="ACP-like"/>
    <property type="match status" value="2"/>
</dbReference>
<evidence type="ECO:0000256" key="9">
    <source>
        <dbReference type="PROSITE-ProRule" id="PRU01363"/>
    </source>
</evidence>
<dbReference type="SMART" id="SM00825">
    <property type="entry name" value="PKS_KS"/>
    <property type="match status" value="1"/>
</dbReference>
<feature type="region of interest" description="N-terminal hotdog fold" evidence="9">
    <location>
        <begin position="1812"/>
        <end position="1957"/>
    </location>
</feature>
<evidence type="ECO:0000256" key="4">
    <source>
        <dbReference type="ARBA" id="ARBA00022553"/>
    </source>
</evidence>
<dbReference type="InterPro" id="IPR009081">
    <property type="entry name" value="PP-bd_ACP"/>
</dbReference>
<name>A0A2W4RCT8_9GAMM</name>
<dbReference type="InterPro" id="IPR025110">
    <property type="entry name" value="AMP-bd_C"/>
</dbReference>
<dbReference type="FunFam" id="3.30.300.30:FF:000010">
    <property type="entry name" value="Enterobactin synthetase component F"/>
    <property type="match status" value="1"/>
</dbReference>
<dbReference type="GO" id="GO:0043041">
    <property type="term" value="P:amino acid activation for nonribosomal peptide biosynthetic process"/>
    <property type="evidence" value="ECO:0007669"/>
    <property type="project" value="UniProtKB-ARBA"/>
</dbReference>
<dbReference type="SUPFAM" id="SSF55048">
    <property type="entry name" value="Probable ACP-binding domain of malonyl-CoA ACP transacylase"/>
    <property type="match status" value="1"/>
</dbReference>
<dbReference type="FunFam" id="3.40.50.12780:FF:000012">
    <property type="entry name" value="Non-ribosomal peptide synthetase"/>
    <property type="match status" value="1"/>
</dbReference>
<dbReference type="InterPro" id="IPR045851">
    <property type="entry name" value="AMP-bd_C_sf"/>
</dbReference>
<dbReference type="InterPro" id="IPR020807">
    <property type="entry name" value="PKS_DH"/>
</dbReference>
<dbReference type="GO" id="GO:0031177">
    <property type="term" value="F:phosphopantetheine binding"/>
    <property type="evidence" value="ECO:0007669"/>
    <property type="project" value="InterPro"/>
</dbReference>
<keyword evidence="7" id="KW-0443">Lipid metabolism</keyword>
<dbReference type="SUPFAM" id="SSF52777">
    <property type="entry name" value="CoA-dependent acyltransferases"/>
    <property type="match status" value="1"/>
</dbReference>
<dbReference type="Gene3D" id="3.40.50.980">
    <property type="match status" value="2"/>
</dbReference>
<evidence type="ECO:0000256" key="1">
    <source>
        <dbReference type="ARBA" id="ARBA00005194"/>
    </source>
</evidence>
<dbReference type="Pfam" id="PF14765">
    <property type="entry name" value="PS-DH"/>
    <property type="match status" value="1"/>
</dbReference>
<dbReference type="SUPFAM" id="SSF56801">
    <property type="entry name" value="Acetyl-CoA synthetase-like"/>
    <property type="match status" value="1"/>
</dbReference>
<dbReference type="Pfam" id="PF00109">
    <property type="entry name" value="ketoacyl-synt"/>
    <property type="match status" value="1"/>
</dbReference>
<dbReference type="InterPro" id="IPR042104">
    <property type="entry name" value="PKS_dehydratase_sf"/>
</dbReference>
<dbReference type="InterPro" id="IPR049900">
    <property type="entry name" value="PKS_mFAS_DH"/>
</dbReference>
<dbReference type="Gene3D" id="1.10.1200.10">
    <property type="entry name" value="ACP-like"/>
    <property type="match status" value="2"/>
</dbReference>
<dbReference type="PANTHER" id="PTHR43775:SF51">
    <property type="entry name" value="INACTIVE PHENOLPHTHIOCEROL SYNTHESIS POLYKETIDE SYNTHASE TYPE I PKS1-RELATED"/>
    <property type="match status" value="1"/>
</dbReference>
<comment type="similarity">
    <text evidence="2">Belongs to the short-chain dehydrogenases/reductases (SDR) family.</text>
</comment>
<dbReference type="NCBIfam" id="TIGR01733">
    <property type="entry name" value="AA-adenyl-dom"/>
    <property type="match status" value="1"/>
</dbReference>
<dbReference type="GO" id="GO:0016491">
    <property type="term" value="F:oxidoreductase activity"/>
    <property type="evidence" value="ECO:0007669"/>
    <property type="project" value="InterPro"/>
</dbReference>
<dbReference type="PANTHER" id="PTHR43775">
    <property type="entry name" value="FATTY ACID SYNTHASE"/>
    <property type="match status" value="1"/>
</dbReference>
<organism evidence="13 14">
    <name type="scientific">Candidatus Methylumidiphilus alinenensis</name>
    <dbReference type="NCBI Taxonomy" id="2202197"/>
    <lineage>
        <taxon>Bacteria</taxon>
        <taxon>Pseudomonadati</taxon>
        <taxon>Pseudomonadota</taxon>
        <taxon>Gammaproteobacteria</taxon>
        <taxon>Methylococcales</taxon>
        <taxon>Candidatus Methylumidiphilus</taxon>
    </lineage>
</organism>
<protein>
    <submittedName>
        <fullName evidence="13">Polyketide synthase</fullName>
    </submittedName>
</protein>
<dbReference type="Gene3D" id="3.40.47.10">
    <property type="match status" value="1"/>
</dbReference>
<dbReference type="CDD" id="cd08955">
    <property type="entry name" value="KR_2_FAS_SDR_x"/>
    <property type="match status" value="1"/>
</dbReference>
<dbReference type="PROSITE" id="PS00455">
    <property type="entry name" value="AMP_BINDING"/>
    <property type="match status" value="1"/>
</dbReference>
<dbReference type="InterPro" id="IPR013968">
    <property type="entry name" value="PKS_KR"/>
</dbReference>
<dbReference type="Proteomes" id="UP000249396">
    <property type="component" value="Unassembled WGS sequence"/>
</dbReference>
<feature type="domain" description="Ketosynthase family 3 (KS3)" evidence="11">
    <location>
        <begin position="898"/>
        <end position="1329"/>
    </location>
</feature>
<comment type="pathway">
    <text evidence="1">Lipid metabolism; fatty acid biosynthesis.</text>
</comment>
<dbReference type="GO" id="GO:0044550">
    <property type="term" value="P:secondary metabolite biosynthetic process"/>
    <property type="evidence" value="ECO:0007669"/>
    <property type="project" value="UniProtKB-ARBA"/>
</dbReference>
<dbReference type="InterPro" id="IPR016036">
    <property type="entry name" value="Malonyl_transacylase_ACP-bd"/>
</dbReference>
<dbReference type="InterPro" id="IPR010071">
    <property type="entry name" value="AA_adenyl_dom"/>
</dbReference>
<keyword evidence="4" id="KW-0597">Phosphoprotein</keyword>
<evidence type="ECO:0000313" key="14">
    <source>
        <dbReference type="Proteomes" id="UP000249396"/>
    </source>
</evidence>
<reference evidence="13 14" key="1">
    <citation type="journal article" date="2018" name="Aquat. Microb. Ecol.">
        <title>Gammaproteobacterial methanotrophs dominate.</title>
        <authorList>
            <person name="Rissanen A.J."/>
            <person name="Saarenheimo J."/>
            <person name="Tiirola M."/>
            <person name="Peura S."/>
            <person name="Aalto S.L."/>
            <person name="Karvinen A."/>
            <person name="Nykanen H."/>
        </authorList>
    </citation>
    <scope>NUCLEOTIDE SEQUENCE [LARGE SCALE GENOMIC DNA]</scope>
    <source>
        <strain evidence="13">AMbin10</strain>
    </source>
</reference>
<feature type="domain" description="Carrier" evidence="10">
    <location>
        <begin position="2986"/>
        <end position="3062"/>
    </location>
</feature>
<dbReference type="Pfam" id="PF13602">
    <property type="entry name" value="ADH_zinc_N_2"/>
    <property type="match status" value="1"/>
</dbReference>
<feature type="active site" description="Proton acceptor; for dehydratase activity" evidence="9">
    <location>
        <position position="1854"/>
    </location>
</feature>
<dbReference type="Pfam" id="PF21089">
    <property type="entry name" value="PKS_DH_N"/>
    <property type="match status" value="1"/>
</dbReference>
<dbReference type="SMART" id="SM00829">
    <property type="entry name" value="PKS_ER"/>
    <property type="match status" value="1"/>
</dbReference>
<dbReference type="PROSITE" id="PS50075">
    <property type="entry name" value="CARRIER"/>
    <property type="match status" value="2"/>
</dbReference>
<dbReference type="PROSITE" id="PS52019">
    <property type="entry name" value="PKS_MFAS_DH"/>
    <property type="match status" value="1"/>
</dbReference>
<dbReference type="GO" id="GO:0008270">
    <property type="term" value="F:zinc ion binding"/>
    <property type="evidence" value="ECO:0007669"/>
    <property type="project" value="InterPro"/>
</dbReference>
<evidence type="ECO:0000259" key="10">
    <source>
        <dbReference type="PROSITE" id="PS50075"/>
    </source>
</evidence>
<dbReference type="InterPro" id="IPR049490">
    <property type="entry name" value="C883_1060-like_KR_N"/>
</dbReference>
<dbReference type="CDD" id="cd12117">
    <property type="entry name" value="A_NRPS_Srf_like"/>
    <property type="match status" value="1"/>
</dbReference>
<evidence type="ECO:0000259" key="11">
    <source>
        <dbReference type="PROSITE" id="PS52004"/>
    </source>
</evidence>
<dbReference type="GO" id="GO:0071770">
    <property type="term" value="P:DIM/DIP cell wall layer assembly"/>
    <property type="evidence" value="ECO:0007669"/>
    <property type="project" value="TreeGrafter"/>
</dbReference>
<dbReference type="InterPro" id="IPR002364">
    <property type="entry name" value="Quin_OxRdtase/zeta-crystal_CS"/>
</dbReference>
<evidence type="ECO:0000256" key="3">
    <source>
        <dbReference type="ARBA" id="ARBA00022450"/>
    </source>
</evidence>
<keyword evidence="8" id="KW-0511">Multifunctional enzyme</keyword>
<keyword evidence="3" id="KW-0596">Phosphopantetheine</keyword>
<dbReference type="Gene3D" id="3.10.129.110">
    <property type="entry name" value="Polyketide synthase dehydratase"/>
    <property type="match status" value="1"/>
</dbReference>
<dbReference type="EMBL" id="QJPH01000259">
    <property type="protein sequence ID" value="PZN81692.1"/>
    <property type="molecule type" value="Genomic_DNA"/>
</dbReference>
<dbReference type="InterPro" id="IPR036291">
    <property type="entry name" value="NAD(P)-bd_dom_sf"/>
</dbReference>
<evidence type="ECO:0000256" key="7">
    <source>
        <dbReference type="ARBA" id="ARBA00023098"/>
    </source>
</evidence>
<dbReference type="InterPro" id="IPR016039">
    <property type="entry name" value="Thiolase-like"/>
</dbReference>
<dbReference type="PROSITE" id="PS01162">
    <property type="entry name" value="QOR_ZETA_CRYSTAL"/>
    <property type="match status" value="1"/>
</dbReference>
<dbReference type="Pfam" id="PF00550">
    <property type="entry name" value="PP-binding"/>
    <property type="match status" value="2"/>
</dbReference>
<dbReference type="UniPathway" id="UPA00094"/>
<keyword evidence="5" id="KW-0808">Transferase</keyword>
<dbReference type="Gene3D" id="3.90.180.10">
    <property type="entry name" value="Medium-chain alcohol dehydrogenases, catalytic domain"/>
    <property type="match status" value="1"/>
</dbReference>
<evidence type="ECO:0000256" key="8">
    <source>
        <dbReference type="ARBA" id="ARBA00023268"/>
    </source>
</evidence>
<dbReference type="FunFam" id="3.40.50.720:FF:000209">
    <property type="entry name" value="Polyketide synthase Pks12"/>
    <property type="match status" value="1"/>
</dbReference>
<keyword evidence="6" id="KW-0276">Fatty acid metabolism</keyword>
<dbReference type="FunFam" id="3.40.47.10:FF:000042">
    <property type="entry name" value="Polyketide synthase Pks13"/>
    <property type="match status" value="1"/>
</dbReference>
<dbReference type="Gene3D" id="3.30.70.3290">
    <property type="match status" value="1"/>
</dbReference>
<dbReference type="InterPro" id="IPR014043">
    <property type="entry name" value="Acyl_transferase_dom"/>
</dbReference>
<dbReference type="InterPro" id="IPR018201">
    <property type="entry name" value="Ketoacyl_synth_AS"/>
</dbReference>
<dbReference type="Pfam" id="PF22621">
    <property type="entry name" value="CurL-like_PKS_C"/>
    <property type="match status" value="1"/>
</dbReference>
<dbReference type="InterPro" id="IPR014031">
    <property type="entry name" value="Ketoacyl_synth_C"/>
</dbReference>
<dbReference type="SMART" id="SM00823">
    <property type="entry name" value="PKS_PP"/>
    <property type="match status" value="2"/>
</dbReference>
<dbReference type="InterPro" id="IPR020841">
    <property type="entry name" value="PKS_Beta-ketoAc_synthase_dom"/>
</dbReference>
<gene>
    <name evidence="13" type="ORF">DM484_07835</name>
</gene>
<dbReference type="Gene3D" id="3.30.559.30">
    <property type="entry name" value="Nonribosomal peptide synthetase, condensation domain"/>
    <property type="match status" value="1"/>
</dbReference>
<dbReference type="InterPro" id="IPR049551">
    <property type="entry name" value="PKS_DH_C"/>
</dbReference>
<dbReference type="GO" id="GO:0004315">
    <property type="term" value="F:3-oxoacyl-[acyl-carrier-protein] synthase activity"/>
    <property type="evidence" value="ECO:0007669"/>
    <property type="project" value="InterPro"/>
</dbReference>
<dbReference type="PROSITE" id="PS52004">
    <property type="entry name" value="KS3_2"/>
    <property type="match status" value="1"/>
</dbReference>
<dbReference type="InterPro" id="IPR000873">
    <property type="entry name" value="AMP-dep_synth/lig_dom"/>
</dbReference>
<feature type="domain" description="PKS/mFAS DH" evidence="12">
    <location>
        <begin position="1812"/>
        <end position="2120"/>
    </location>
</feature>
<dbReference type="FunFam" id="3.40.366.10:FF:000002">
    <property type="entry name" value="Probable polyketide synthase 2"/>
    <property type="match status" value="1"/>
</dbReference>
<dbReference type="Pfam" id="PF00501">
    <property type="entry name" value="AMP-binding"/>
    <property type="match status" value="1"/>
</dbReference>
<dbReference type="InterPro" id="IPR049552">
    <property type="entry name" value="PKS_DH_N"/>
</dbReference>
<dbReference type="SMART" id="SM00822">
    <property type="entry name" value="PKS_KR"/>
    <property type="match status" value="1"/>
</dbReference>
<dbReference type="Gene3D" id="3.30.300.30">
    <property type="match status" value="1"/>
</dbReference>
<evidence type="ECO:0000313" key="13">
    <source>
        <dbReference type="EMBL" id="PZN81692.1"/>
    </source>
</evidence>
<dbReference type="CDD" id="cd05195">
    <property type="entry name" value="enoyl_red"/>
    <property type="match status" value="1"/>
</dbReference>
<comment type="caution">
    <text evidence="13">The sequence shown here is derived from an EMBL/GenBank/DDBJ whole genome shotgun (WGS) entry which is preliminary data.</text>
</comment>
<dbReference type="SMART" id="SM00827">
    <property type="entry name" value="PKS_AT"/>
    <property type="match status" value="1"/>
</dbReference>
<dbReference type="Pfam" id="PF02801">
    <property type="entry name" value="Ketoacyl-synt_C"/>
    <property type="match status" value="1"/>
</dbReference>
<dbReference type="InterPro" id="IPR016035">
    <property type="entry name" value="Acyl_Trfase/lysoPLipase"/>
</dbReference>
<dbReference type="Pfam" id="PF21394">
    <property type="entry name" value="Beta-ketacyl_N"/>
    <property type="match status" value="1"/>
</dbReference>
<accession>A0A2W4RCT8</accession>
<dbReference type="SUPFAM" id="SSF51735">
    <property type="entry name" value="NAD(P)-binding Rossmann-fold domains"/>
    <property type="match status" value="3"/>
</dbReference>
<dbReference type="Pfam" id="PF08659">
    <property type="entry name" value="KR"/>
    <property type="match status" value="1"/>
</dbReference>
<evidence type="ECO:0000256" key="2">
    <source>
        <dbReference type="ARBA" id="ARBA00006484"/>
    </source>
</evidence>
<dbReference type="GO" id="GO:0005886">
    <property type="term" value="C:plasma membrane"/>
    <property type="evidence" value="ECO:0007669"/>
    <property type="project" value="TreeGrafter"/>
</dbReference>
<evidence type="ECO:0000256" key="6">
    <source>
        <dbReference type="ARBA" id="ARBA00022832"/>
    </source>
</evidence>
<dbReference type="InterPro" id="IPR057326">
    <property type="entry name" value="KR_dom"/>
</dbReference>
<dbReference type="PROSITE" id="PS00606">
    <property type="entry name" value="KS3_1"/>
    <property type="match status" value="1"/>
</dbReference>
<dbReference type="Pfam" id="PF08240">
    <property type="entry name" value="ADH_N"/>
    <property type="match status" value="1"/>
</dbReference>
<dbReference type="SUPFAM" id="SSF52151">
    <property type="entry name" value="FabD/lysophospholipase-like"/>
    <property type="match status" value="1"/>
</dbReference>
<dbReference type="InterPro" id="IPR001227">
    <property type="entry name" value="Ac_transferase_dom_sf"/>
</dbReference>
<dbReference type="Gene3D" id="2.30.38.10">
    <property type="entry name" value="Luciferase, Domain 3"/>
    <property type="match status" value="1"/>
</dbReference>
<dbReference type="FunFam" id="2.30.38.10:FF:000001">
    <property type="entry name" value="Non-ribosomal peptide synthetase PvdI"/>
    <property type="match status" value="1"/>
</dbReference>
<dbReference type="InterPro" id="IPR020843">
    <property type="entry name" value="ER"/>
</dbReference>
<dbReference type="GO" id="GO:0006633">
    <property type="term" value="P:fatty acid biosynthetic process"/>
    <property type="evidence" value="ECO:0007669"/>
    <property type="project" value="UniProtKB-UniPathway"/>
</dbReference>
<dbReference type="SUPFAM" id="SSF53901">
    <property type="entry name" value="Thiolase-like"/>
    <property type="match status" value="1"/>
</dbReference>
<dbReference type="Pfam" id="PF00698">
    <property type="entry name" value="Acyl_transf_1"/>
    <property type="match status" value="1"/>
</dbReference>
<dbReference type="Gene3D" id="3.40.50.720">
    <property type="entry name" value="NAD(P)-binding Rossmann-like Domain"/>
    <property type="match status" value="3"/>
</dbReference>